<organism evidence="6 7">
    <name type="scientific">Dinghuibacter silviterrae</name>
    <dbReference type="NCBI Taxonomy" id="1539049"/>
    <lineage>
        <taxon>Bacteria</taxon>
        <taxon>Pseudomonadati</taxon>
        <taxon>Bacteroidota</taxon>
        <taxon>Chitinophagia</taxon>
        <taxon>Chitinophagales</taxon>
        <taxon>Chitinophagaceae</taxon>
        <taxon>Dinghuibacter</taxon>
    </lineage>
</organism>
<dbReference type="SUPFAM" id="SSF51445">
    <property type="entry name" value="(Trans)glycosidases"/>
    <property type="match status" value="1"/>
</dbReference>
<dbReference type="PANTHER" id="PTHR31297:SF13">
    <property type="entry name" value="PUTATIVE-RELATED"/>
    <property type="match status" value="1"/>
</dbReference>
<comment type="caution">
    <text evidence="6">The sequence shown here is derived from an EMBL/GenBank/DDBJ whole genome shotgun (WGS) entry which is preliminary data.</text>
</comment>
<feature type="domain" description="Glycoside hydrolase family 5" evidence="4">
    <location>
        <begin position="89"/>
        <end position="351"/>
    </location>
</feature>
<dbReference type="InterPro" id="IPR001547">
    <property type="entry name" value="Glyco_hydro_5"/>
</dbReference>
<dbReference type="InterPro" id="IPR008979">
    <property type="entry name" value="Galactose-bd-like_sf"/>
</dbReference>
<dbReference type="AlphaFoldDB" id="A0A4V3GLW6"/>
<dbReference type="CDD" id="cd04080">
    <property type="entry name" value="CBM6_cellulase-like"/>
    <property type="match status" value="1"/>
</dbReference>
<keyword evidence="7" id="KW-1185">Reference proteome</keyword>
<keyword evidence="3" id="KW-0732">Signal</keyword>
<accession>A0A4V3GLW6</accession>
<dbReference type="GO" id="GO:0009251">
    <property type="term" value="P:glucan catabolic process"/>
    <property type="evidence" value="ECO:0007669"/>
    <property type="project" value="TreeGrafter"/>
</dbReference>
<evidence type="ECO:0000259" key="5">
    <source>
        <dbReference type="Pfam" id="PF03422"/>
    </source>
</evidence>
<keyword evidence="2" id="KW-0326">Glycosidase</keyword>
<dbReference type="Pfam" id="PF00150">
    <property type="entry name" value="Cellulase"/>
    <property type="match status" value="1"/>
</dbReference>
<sequence length="654" mass="72367">MKKATRLSLILWVALAGLGAGQARCQGFLHREGDRIADGRHHEVILRGIGLGGWMLQEPYMLRVAGVAVNQTQIRARISDLVGPEKTDAFYASWRAHQTTRADIDSLASWGFNAVRVPLHFNLFTLPIDQEPVPGRNTWLPTGFTLLDSLLRWCRVDHIYLILDLHAAPGGQGNDIAISDRDKQKPSLWQSPYNQQKTVALWRKLAERYGRDPWIGGYDLLNETNWGFSDPADEHGCSEKDNGPLRSLLIRVTDTIRAVDKQHLIFIEGNCWANNFHGLLPPWDSNMAVSFHKYWNYNDQASIQGVIDLRTRYNIPLWLGESGENSNTWTTDAIALVESNHISWTWWPLKKAGVNNPLEFHFPPGWPDIIAYWEGKGPKPSATEAYAVLMQLASGSSVARNTYHKDVIDAMFRQVHSDKTLPFQPASIPARVYGANYDLGRNGFAYYDLDTANFRTSNGINAPWNRGGYYRNDGVDITLCTDTGSMGYAVTDIEPGEWMQYTVRVPRSGYYTVSYRVEAAPVEPIHRHRIVQPSSADTPSAAAAANATAGLPANTPAGAAAGAARAATNGNAALLSDAAYAAPSWQLLDYDPVRGEALLDERTLPADAAMLVPGASPAPWVSIGKHRIYLKAGVHHLRILARAGGFNFSYIAIE</sequence>
<dbReference type="GO" id="GO:0009986">
    <property type="term" value="C:cell surface"/>
    <property type="evidence" value="ECO:0007669"/>
    <property type="project" value="TreeGrafter"/>
</dbReference>
<evidence type="ECO:0000313" key="6">
    <source>
        <dbReference type="EMBL" id="TDX01163.1"/>
    </source>
</evidence>
<reference evidence="6 7" key="1">
    <citation type="submission" date="2019-03" db="EMBL/GenBank/DDBJ databases">
        <title>Genomic Encyclopedia of Type Strains, Phase IV (KMG-IV): sequencing the most valuable type-strain genomes for metagenomic binning, comparative biology and taxonomic classification.</title>
        <authorList>
            <person name="Goeker M."/>
        </authorList>
    </citation>
    <scope>NUCLEOTIDE SEQUENCE [LARGE SCALE GENOMIC DNA]</scope>
    <source>
        <strain evidence="6 7">DSM 100059</strain>
    </source>
</reference>
<evidence type="ECO:0000313" key="7">
    <source>
        <dbReference type="Proteomes" id="UP000294498"/>
    </source>
</evidence>
<evidence type="ECO:0000256" key="2">
    <source>
        <dbReference type="ARBA" id="ARBA00023295"/>
    </source>
</evidence>
<name>A0A4V3GLW6_9BACT</name>
<dbReference type="SUPFAM" id="SSF49785">
    <property type="entry name" value="Galactose-binding domain-like"/>
    <property type="match status" value="1"/>
</dbReference>
<dbReference type="Gene3D" id="3.20.20.80">
    <property type="entry name" value="Glycosidases"/>
    <property type="match status" value="1"/>
</dbReference>
<protein>
    <submittedName>
        <fullName evidence="6">Carbohydrate binding protein with CBM6 domain</fullName>
    </submittedName>
</protein>
<dbReference type="Pfam" id="PF03422">
    <property type="entry name" value="CBM_6"/>
    <property type="match status" value="1"/>
</dbReference>
<dbReference type="PANTHER" id="PTHR31297">
    <property type="entry name" value="GLUCAN ENDO-1,6-BETA-GLUCOSIDASE B"/>
    <property type="match status" value="1"/>
</dbReference>
<keyword evidence="1" id="KW-0378">Hydrolase</keyword>
<feature type="signal peptide" evidence="3">
    <location>
        <begin position="1"/>
        <end position="25"/>
    </location>
</feature>
<dbReference type="Proteomes" id="UP000294498">
    <property type="component" value="Unassembled WGS sequence"/>
</dbReference>
<dbReference type="RefSeq" id="WP_133993475.1">
    <property type="nucleotide sequence ID" value="NZ_SODV01000001.1"/>
</dbReference>
<dbReference type="InterPro" id="IPR050386">
    <property type="entry name" value="Glycosyl_hydrolase_5"/>
</dbReference>
<dbReference type="GO" id="GO:0030246">
    <property type="term" value="F:carbohydrate binding"/>
    <property type="evidence" value="ECO:0007669"/>
    <property type="project" value="InterPro"/>
</dbReference>
<proteinExistence type="predicted"/>
<dbReference type="GO" id="GO:0008422">
    <property type="term" value="F:beta-glucosidase activity"/>
    <property type="evidence" value="ECO:0007669"/>
    <property type="project" value="TreeGrafter"/>
</dbReference>
<feature type="domain" description="CBM6" evidence="5">
    <location>
        <begin position="471"/>
        <end position="518"/>
    </location>
</feature>
<dbReference type="Gene3D" id="2.60.120.260">
    <property type="entry name" value="Galactose-binding domain-like"/>
    <property type="match status" value="1"/>
</dbReference>
<dbReference type="InterPro" id="IPR005084">
    <property type="entry name" value="CBM6"/>
</dbReference>
<dbReference type="InterPro" id="IPR017853">
    <property type="entry name" value="GH"/>
</dbReference>
<dbReference type="EMBL" id="SODV01000001">
    <property type="protein sequence ID" value="TDX01163.1"/>
    <property type="molecule type" value="Genomic_DNA"/>
</dbReference>
<dbReference type="OrthoDB" id="9800955at2"/>
<dbReference type="GO" id="GO:0005576">
    <property type="term" value="C:extracellular region"/>
    <property type="evidence" value="ECO:0007669"/>
    <property type="project" value="TreeGrafter"/>
</dbReference>
<evidence type="ECO:0000256" key="1">
    <source>
        <dbReference type="ARBA" id="ARBA00022801"/>
    </source>
</evidence>
<gene>
    <name evidence="6" type="ORF">EDB95_2194</name>
</gene>
<evidence type="ECO:0000256" key="3">
    <source>
        <dbReference type="SAM" id="SignalP"/>
    </source>
</evidence>
<feature type="chain" id="PRO_5020966582" evidence="3">
    <location>
        <begin position="26"/>
        <end position="654"/>
    </location>
</feature>
<evidence type="ECO:0000259" key="4">
    <source>
        <dbReference type="Pfam" id="PF00150"/>
    </source>
</evidence>